<dbReference type="PROSITE" id="PS50943">
    <property type="entry name" value="HTH_CROC1"/>
    <property type="match status" value="1"/>
</dbReference>
<gene>
    <name evidence="2" type="ORF">ACFPCY_09830</name>
</gene>
<dbReference type="SMART" id="SM00530">
    <property type="entry name" value="HTH_XRE"/>
    <property type="match status" value="1"/>
</dbReference>
<dbReference type="InterPro" id="IPR001387">
    <property type="entry name" value="Cro/C1-type_HTH"/>
</dbReference>
<feature type="domain" description="HTH cro/C1-type" evidence="1">
    <location>
        <begin position="15"/>
        <end position="69"/>
    </location>
</feature>
<dbReference type="SUPFAM" id="SSF47413">
    <property type="entry name" value="lambda repressor-like DNA-binding domains"/>
    <property type="match status" value="1"/>
</dbReference>
<protein>
    <submittedName>
        <fullName evidence="2">Helix-turn-helix domain-containing protein</fullName>
    </submittedName>
</protein>
<organism evidence="2 3">
    <name type="scientific">Actinomadura gamaensis</name>
    <dbReference type="NCBI Taxonomy" id="1763541"/>
    <lineage>
        <taxon>Bacteria</taxon>
        <taxon>Bacillati</taxon>
        <taxon>Actinomycetota</taxon>
        <taxon>Actinomycetes</taxon>
        <taxon>Streptosporangiales</taxon>
        <taxon>Thermomonosporaceae</taxon>
        <taxon>Actinomadura</taxon>
    </lineage>
</organism>
<sequence length="293" mass="33081">MPSPYIRRRRLAAELRKIREERDLTADEVGRLVYASRTKITRLENGQVRPDLGEVMNILDLLHVEGARYDRLVKLAREAGERGWWDRYGDAMGPRQKIYADLEDSAGSIRSYNQTGMPAALQTPEFIQAMVELDAMQGPLKYKPERMTEARTRRQEHLLSSSGPTYDGVLDEIMIRRLGIPLDVMAAQLRHLVAVVSATDRITIRVLRWNARLPGGFLPKATYSLYTFAEPGDPPLVVVDTVTTDLVHSKRGEVARYTGIYDRLCEVALPPDDSLTFLNEVADQLSEQTGSEP</sequence>
<dbReference type="EMBL" id="JBHSIT010000002">
    <property type="protein sequence ID" value="MFC4907619.1"/>
    <property type="molecule type" value="Genomic_DNA"/>
</dbReference>
<dbReference type="Pfam" id="PF13560">
    <property type="entry name" value="HTH_31"/>
    <property type="match status" value="1"/>
</dbReference>
<dbReference type="InterPro" id="IPR043917">
    <property type="entry name" value="DUF5753"/>
</dbReference>
<dbReference type="RefSeq" id="WP_378253512.1">
    <property type="nucleotide sequence ID" value="NZ_JBHSIT010000002.1"/>
</dbReference>
<evidence type="ECO:0000313" key="3">
    <source>
        <dbReference type="Proteomes" id="UP001595872"/>
    </source>
</evidence>
<proteinExistence type="predicted"/>
<reference evidence="3" key="1">
    <citation type="journal article" date="2019" name="Int. J. Syst. Evol. Microbiol.">
        <title>The Global Catalogue of Microorganisms (GCM) 10K type strain sequencing project: providing services to taxonomists for standard genome sequencing and annotation.</title>
        <authorList>
            <consortium name="The Broad Institute Genomics Platform"/>
            <consortium name="The Broad Institute Genome Sequencing Center for Infectious Disease"/>
            <person name="Wu L."/>
            <person name="Ma J."/>
        </authorList>
    </citation>
    <scope>NUCLEOTIDE SEQUENCE [LARGE SCALE GENOMIC DNA]</scope>
    <source>
        <strain evidence="3">KLKA75</strain>
    </source>
</reference>
<name>A0ABV9TVD4_9ACTN</name>
<evidence type="ECO:0000313" key="2">
    <source>
        <dbReference type="EMBL" id="MFC4907619.1"/>
    </source>
</evidence>
<accession>A0ABV9TVD4</accession>
<dbReference type="Pfam" id="PF19054">
    <property type="entry name" value="DUF5753"/>
    <property type="match status" value="1"/>
</dbReference>
<dbReference type="CDD" id="cd00093">
    <property type="entry name" value="HTH_XRE"/>
    <property type="match status" value="1"/>
</dbReference>
<evidence type="ECO:0000259" key="1">
    <source>
        <dbReference type="PROSITE" id="PS50943"/>
    </source>
</evidence>
<keyword evidence="3" id="KW-1185">Reference proteome</keyword>
<dbReference type="InterPro" id="IPR010982">
    <property type="entry name" value="Lambda_DNA-bd_dom_sf"/>
</dbReference>
<dbReference type="Gene3D" id="1.10.260.40">
    <property type="entry name" value="lambda repressor-like DNA-binding domains"/>
    <property type="match status" value="1"/>
</dbReference>
<dbReference type="Proteomes" id="UP001595872">
    <property type="component" value="Unassembled WGS sequence"/>
</dbReference>
<comment type="caution">
    <text evidence="2">The sequence shown here is derived from an EMBL/GenBank/DDBJ whole genome shotgun (WGS) entry which is preliminary data.</text>
</comment>